<organism evidence="1">
    <name type="scientific">uncultured Caudovirales phage</name>
    <dbReference type="NCBI Taxonomy" id="2100421"/>
    <lineage>
        <taxon>Viruses</taxon>
        <taxon>Duplodnaviria</taxon>
        <taxon>Heunggongvirae</taxon>
        <taxon>Uroviricota</taxon>
        <taxon>Caudoviricetes</taxon>
        <taxon>Peduoviridae</taxon>
        <taxon>Maltschvirus</taxon>
        <taxon>Maltschvirus maltsch</taxon>
    </lineage>
</organism>
<gene>
    <name evidence="1" type="ORF">UFOVP1290_264</name>
</gene>
<sequence length="114" mass="13312">MKFEDLSESDQKEYQMLSDYCKFLSQQKFKTTITIEMPVFFGIVKTISDIDDEIFLEGIWQDGTNGNIIYNHKIGLPSDLEEKVDKAWQDQIDDCISRIGAWETKTGMEFNGYY</sequence>
<reference evidence="1" key="1">
    <citation type="submission" date="2020-05" db="EMBL/GenBank/DDBJ databases">
        <authorList>
            <person name="Chiriac C."/>
            <person name="Salcher M."/>
            <person name="Ghai R."/>
            <person name="Kavagutti S V."/>
        </authorList>
    </citation>
    <scope>NUCLEOTIDE SEQUENCE</scope>
</reference>
<proteinExistence type="predicted"/>
<evidence type="ECO:0000313" key="1">
    <source>
        <dbReference type="EMBL" id="CAB4196744.1"/>
    </source>
</evidence>
<name>A0A6J5RXK2_9CAUD</name>
<dbReference type="EMBL" id="LR797252">
    <property type="protein sequence ID" value="CAB4196744.1"/>
    <property type="molecule type" value="Genomic_DNA"/>
</dbReference>
<protein>
    <submittedName>
        <fullName evidence="1">Uncharacterized protein</fullName>
    </submittedName>
</protein>
<accession>A0A6J5RXK2</accession>